<dbReference type="InterPro" id="IPR050241">
    <property type="entry name" value="NAD-cap_RNA_hydrolase_NudC"/>
</dbReference>
<feature type="binding site" evidence="8">
    <location>
        <position position="124"/>
    </location>
    <ligand>
        <name>substrate</name>
    </ligand>
</feature>
<dbReference type="GO" id="GO:0019677">
    <property type="term" value="P:NAD+ catabolic process"/>
    <property type="evidence" value="ECO:0007669"/>
    <property type="project" value="TreeGrafter"/>
</dbReference>
<evidence type="ECO:0000256" key="2">
    <source>
        <dbReference type="ARBA" id="ARBA00022723"/>
    </source>
</evidence>
<gene>
    <name evidence="8" type="primary">nudC</name>
    <name evidence="10" type="ORF">EDC28_108141</name>
</gene>
<dbReference type="SUPFAM" id="SSF55811">
    <property type="entry name" value="Nudix"/>
    <property type="match status" value="2"/>
</dbReference>
<feature type="binding site" evidence="8">
    <location>
        <position position="132"/>
    </location>
    <ligand>
        <name>Zn(2+)</name>
        <dbReference type="ChEBI" id="CHEBI:29105"/>
    </ligand>
</feature>
<dbReference type="AlphaFoldDB" id="A0A3N1P4L9"/>
<dbReference type="GO" id="GO:0008270">
    <property type="term" value="F:zinc ion binding"/>
    <property type="evidence" value="ECO:0007669"/>
    <property type="project" value="UniProtKB-UniRule"/>
</dbReference>
<comment type="catalytic activity">
    <reaction evidence="7">
        <text>a 5'-end NAD(+)-phospho-ribonucleoside in mRNA + H2O = a 5'-end phospho-adenosine-phospho-ribonucleoside in mRNA + beta-nicotinamide D-ribonucleotide + 2 H(+)</text>
        <dbReference type="Rhea" id="RHEA:60876"/>
        <dbReference type="Rhea" id="RHEA-COMP:15698"/>
        <dbReference type="Rhea" id="RHEA-COMP:15719"/>
        <dbReference type="ChEBI" id="CHEBI:14649"/>
        <dbReference type="ChEBI" id="CHEBI:15377"/>
        <dbReference type="ChEBI" id="CHEBI:15378"/>
        <dbReference type="ChEBI" id="CHEBI:144029"/>
        <dbReference type="ChEBI" id="CHEBI:144051"/>
    </reaction>
    <physiologicalReaction direction="left-to-right" evidence="7">
        <dbReference type="Rhea" id="RHEA:60877"/>
    </physiologicalReaction>
</comment>
<dbReference type="NCBIfam" id="NF001299">
    <property type="entry name" value="PRK00241.1"/>
    <property type="match status" value="1"/>
</dbReference>
<dbReference type="RefSeq" id="WP_050659302.1">
    <property type="nucleotide sequence ID" value="NZ_JBLXAC010000016.1"/>
</dbReference>
<dbReference type="HAMAP" id="MF_00297">
    <property type="entry name" value="Nudix_NudC"/>
    <property type="match status" value="1"/>
</dbReference>
<feature type="binding site" evidence="8">
    <location>
        <position position="191"/>
    </location>
    <ligand>
        <name>a divalent metal cation</name>
        <dbReference type="ChEBI" id="CHEBI:60240"/>
        <label>1</label>
    </ligand>
</feature>
<dbReference type="InterPro" id="IPR020084">
    <property type="entry name" value="NUDIX_hydrolase_CS"/>
</dbReference>
<reference evidence="10 11" key="1">
    <citation type="submission" date="2018-11" db="EMBL/GenBank/DDBJ databases">
        <title>Genomic Encyclopedia of Type Strains, Phase IV (KMG-IV): sequencing the most valuable type-strain genomes for metagenomic binning, comparative biology and taxonomic classification.</title>
        <authorList>
            <person name="Goeker M."/>
        </authorList>
    </citation>
    <scope>NUCLEOTIDE SEQUENCE [LARGE SCALE GENOMIC DNA]</scope>
    <source>
        <strain evidence="10 11">DSM 21945</strain>
    </source>
</reference>
<feature type="binding site" evidence="8">
    <location>
        <position position="81"/>
    </location>
    <ligand>
        <name>substrate</name>
    </ligand>
</feature>
<dbReference type="GO" id="GO:0035529">
    <property type="term" value="F:NADH pyrophosphatase activity"/>
    <property type="evidence" value="ECO:0007669"/>
    <property type="project" value="TreeGrafter"/>
</dbReference>
<feature type="binding site" evidence="8">
    <location>
        <position position="187"/>
    </location>
    <ligand>
        <name>a divalent metal cation</name>
        <dbReference type="ChEBI" id="CHEBI:60240"/>
        <label>2</label>
    </ligand>
</feature>
<evidence type="ECO:0000313" key="10">
    <source>
        <dbReference type="EMBL" id="ROQ23403.1"/>
    </source>
</evidence>
<name>A0A3N1P4L9_9GAMM</name>
<keyword evidence="4 8" id="KW-0460">Magnesium</keyword>
<feature type="binding site" evidence="8">
    <location>
        <begin position="205"/>
        <end position="212"/>
    </location>
    <ligand>
        <name>substrate</name>
    </ligand>
</feature>
<dbReference type="OrthoDB" id="9791656at2"/>
<keyword evidence="11" id="KW-1185">Reference proteome</keyword>
<feature type="binding site" evidence="8">
    <location>
        <position position="114"/>
    </location>
    <ligand>
        <name>Zn(2+)</name>
        <dbReference type="ChEBI" id="CHEBI:29105"/>
    </ligand>
</feature>
<feature type="binding site" evidence="8">
    <location>
        <position position="171"/>
    </location>
    <ligand>
        <name>a divalent metal cation</name>
        <dbReference type="ChEBI" id="CHEBI:60240"/>
        <label>1</label>
    </ligand>
</feature>
<keyword evidence="8" id="KW-0862">Zinc</keyword>
<evidence type="ECO:0000313" key="11">
    <source>
        <dbReference type="Proteomes" id="UP000268033"/>
    </source>
</evidence>
<feature type="binding site" evidence="8">
    <location>
        <position position="111"/>
    </location>
    <ligand>
        <name>Zn(2+)</name>
        <dbReference type="ChEBI" id="CHEBI:29105"/>
    </ligand>
</feature>
<evidence type="ECO:0000256" key="6">
    <source>
        <dbReference type="ARBA" id="ARBA00023211"/>
    </source>
</evidence>
<keyword evidence="6 8" id="KW-0464">Manganese</keyword>
<comment type="function">
    <text evidence="8">mRNA decapping enzyme that specifically removes the nicotinamide adenine dinucleotide (NAD) cap from a subset of mRNAs by hydrolyzing the diphosphate linkage to produce nicotinamide mononucleotide (NMN) and 5' monophosphate mRNA. The NAD-cap is present at the 5'-end of some mRNAs and stabilizes RNA against 5'-processing. Has preference for mRNAs with a 5'-end purine. Catalyzes the hydrolysis of a broad range of dinucleotide pyrophosphates.</text>
</comment>
<dbReference type="PANTHER" id="PTHR42904">
    <property type="entry name" value="NUDIX HYDROLASE, NUDC SUBFAMILY"/>
    <property type="match status" value="1"/>
</dbReference>
<proteinExistence type="inferred from homology"/>
<comment type="caution">
    <text evidence="8">Lacks conserved residue(s) required for the propagation of feature annotation.</text>
</comment>
<keyword evidence="3 8" id="KW-0378">Hydrolase</keyword>
<comment type="cofactor">
    <cofactor evidence="8">
        <name>Mg(2+)</name>
        <dbReference type="ChEBI" id="CHEBI:18420"/>
    </cofactor>
    <cofactor evidence="8">
        <name>Mn(2+)</name>
        <dbReference type="ChEBI" id="CHEBI:29035"/>
    </cofactor>
    <text evidence="8">Divalent metal cations. Mg(2+) or Mn(2+).</text>
</comment>
<dbReference type="PROSITE" id="PS51462">
    <property type="entry name" value="NUDIX"/>
    <property type="match status" value="1"/>
</dbReference>
<feature type="binding site" evidence="8">
    <location>
        <position position="129"/>
    </location>
    <ligand>
        <name>Zn(2+)</name>
        <dbReference type="ChEBI" id="CHEBI:29105"/>
    </ligand>
</feature>
<dbReference type="GO" id="GO:0000287">
    <property type="term" value="F:magnesium ion binding"/>
    <property type="evidence" value="ECO:0007669"/>
    <property type="project" value="UniProtKB-UniRule"/>
</dbReference>
<dbReference type="EC" id="3.6.1.22" evidence="8"/>
<evidence type="ECO:0000256" key="5">
    <source>
        <dbReference type="ARBA" id="ARBA00023027"/>
    </source>
</evidence>
<protein>
    <recommendedName>
        <fullName evidence="8">NAD-capped RNA hydrolase NudC</fullName>
        <shortName evidence="8">DeNADding enzyme NudC</shortName>
        <ecNumber evidence="8">3.6.1.-</ecNumber>
    </recommendedName>
    <alternativeName>
        <fullName evidence="8">NADH pyrophosphatase</fullName>
        <ecNumber evidence="8">3.6.1.22</ecNumber>
    </alternativeName>
</protein>
<evidence type="ECO:0000256" key="3">
    <source>
        <dbReference type="ARBA" id="ARBA00022801"/>
    </source>
</evidence>
<dbReference type="Proteomes" id="UP000268033">
    <property type="component" value="Unassembled WGS sequence"/>
</dbReference>
<keyword evidence="2 8" id="KW-0479">Metal-binding</keyword>
<evidence type="ECO:0000256" key="1">
    <source>
        <dbReference type="ARBA" id="ARBA00009595"/>
    </source>
</evidence>
<keyword evidence="5 8" id="KW-0520">NAD</keyword>
<dbReference type="EMBL" id="RJUL01000008">
    <property type="protein sequence ID" value="ROQ23403.1"/>
    <property type="molecule type" value="Genomic_DNA"/>
</dbReference>
<evidence type="ECO:0000259" key="9">
    <source>
        <dbReference type="PROSITE" id="PS51462"/>
    </source>
</evidence>
<evidence type="ECO:0000256" key="8">
    <source>
        <dbReference type="HAMAP-Rule" id="MF_00297"/>
    </source>
</evidence>
<feature type="binding site" evidence="8">
    <location>
        <position position="232"/>
    </location>
    <ligand>
        <name>a divalent metal cation</name>
        <dbReference type="ChEBI" id="CHEBI:60240"/>
        <label>1</label>
    </ligand>
</feature>
<dbReference type="GO" id="GO:0110153">
    <property type="term" value="F:RNA NAD-cap (NMN-forming) hydrolase activity"/>
    <property type="evidence" value="ECO:0007669"/>
    <property type="project" value="RHEA"/>
</dbReference>
<dbReference type="GO" id="GO:0005829">
    <property type="term" value="C:cytosol"/>
    <property type="evidence" value="ECO:0007669"/>
    <property type="project" value="TreeGrafter"/>
</dbReference>
<feature type="binding site" evidence="8">
    <location>
        <position position="254"/>
    </location>
    <ligand>
        <name>substrate</name>
    </ligand>
</feature>
<dbReference type="STRING" id="584787.GCA_001247655_03846"/>
<feature type="binding site" evidence="8">
    <location>
        <position position="137"/>
    </location>
    <ligand>
        <name>substrate</name>
    </ligand>
</feature>
<dbReference type="InterPro" id="IPR049734">
    <property type="entry name" value="NudC-like_C"/>
</dbReference>
<dbReference type="InterPro" id="IPR015375">
    <property type="entry name" value="NADH_PPase-like_N"/>
</dbReference>
<comment type="similarity">
    <text evidence="1 8">Belongs to the Nudix hydrolase family. NudC subfamily.</text>
</comment>
<dbReference type="GO" id="GO:0000210">
    <property type="term" value="F:NAD+ diphosphatase activity"/>
    <property type="evidence" value="ECO:0007669"/>
    <property type="project" value="UniProtKB-UniRule"/>
</dbReference>
<dbReference type="Gene3D" id="3.90.79.10">
    <property type="entry name" value="Nucleoside Triphosphate Pyrophosphohydrolase"/>
    <property type="match status" value="1"/>
</dbReference>
<dbReference type="PANTHER" id="PTHR42904:SF6">
    <property type="entry name" value="NAD-CAPPED RNA HYDROLASE NUDT12"/>
    <property type="match status" value="1"/>
</dbReference>
<dbReference type="InterPro" id="IPR000086">
    <property type="entry name" value="NUDIX_hydrolase_dom"/>
</dbReference>
<feature type="binding site" evidence="8">
    <location>
        <position position="187"/>
    </location>
    <ligand>
        <name>a divalent metal cation</name>
        <dbReference type="ChEBI" id="CHEBI:60240"/>
        <label>3</label>
    </ligand>
</feature>
<dbReference type="CDD" id="cd03429">
    <property type="entry name" value="NUDIX_NADH_pyrophosphatase_Nudt13"/>
    <property type="match status" value="1"/>
</dbReference>
<dbReference type="PROSITE" id="PS00893">
    <property type="entry name" value="NUDIX_BOX"/>
    <property type="match status" value="1"/>
</dbReference>
<dbReference type="GO" id="GO:0030145">
    <property type="term" value="F:manganese ion binding"/>
    <property type="evidence" value="ECO:0007669"/>
    <property type="project" value="UniProtKB-UniRule"/>
</dbReference>
<dbReference type="Pfam" id="PF00293">
    <property type="entry name" value="NUDIX"/>
    <property type="match status" value="1"/>
</dbReference>
<comment type="subunit">
    <text evidence="8">Homodimer.</text>
</comment>
<comment type="caution">
    <text evidence="10">The sequence shown here is derived from an EMBL/GenBank/DDBJ whole genome shotgun (WGS) entry which is preliminary data.</text>
</comment>
<feature type="binding site" evidence="8">
    <location>
        <position position="191"/>
    </location>
    <ligand>
        <name>a divalent metal cation</name>
        <dbReference type="ChEBI" id="CHEBI:60240"/>
        <label>3</label>
    </ligand>
</feature>
<dbReference type="InterPro" id="IPR015376">
    <property type="entry name" value="Znr_NADH_PPase"/>
</dbReference>
<evidence type="ECO:0000256" key="4">
    <source>
        <dbReference type="ARBA" id="ARBA00022842"/>
    </source>
</evidence>
<dbReference type="Pfam" id="PF09296">
    <property type="entry name" value="NUDIX-like"/>
    <property type="match status" value="1"/>
</dbReference>
<dbReference type="GO" id="GO:0006742">
    <property type="term" value="P:NADP+ catabolic process"/>
    <property type="evidence" value="ECO:0007669"/>
    <property type="project" value="TreeGrafter"/>
</dbReference>
<feature type="short sequence motif" description="Nudix box" evidence="8">
    <location>
        <begin position="172"/>
        <end position="193"/>
    </location>
</feature>
<comment type="catalytic activity">
    <reaction evidence="8">
        <text>NADH + H2O = reduced beta-nicotinamide D-ribonucleotide + AMP + 2 H(+)</text>
        <dbReference type="Rhea" id="RHEA:48868"/>
        <dbReference type="ChEBI" id="CHEBI:15377"/>
        <dbReference type="ChEBI" id="CHEBI:15378"/>
        <dbReference type="ChEBI" id="CHEBI:57945"/>
        <dbReference type="ChEBI" id="CHEBI:90832"/>
        <dbReference type="ChEBI" id="CHEBI:456215"/>
        <dbReference type="EC" id="3.6.1.22"/>
    </reaction>
</comment>
<organism evidence="10 11">
    <name type="scientific">Gallaecimonas pentaromativorans</name>
    <dbReference type="NCBI Taxonomy" id="584787"/>
    <lineage>
        <taxon>Bacteria</taxon>
        <taxon>Pseudomonadati</taxon>
        <taxon>Pseudomonadota</taxon>
        <taxon>Gammaproteobacteria</taxon>
        <taxon>Enterobacterales</taxon>
        <taxon>Gallaecimonadaceae</taxon>
        <taxon>Gallaecimonas</taxon>
    </lineage>
</organism>
<evidence type="ECO:0000256" key="7">
    <source>
        <dbReference type="ARBA" id="ARBA00023679"/>
    </source>
</evidence>
<dbReference type="InterPro" id="IPR015797">
    <property type="entry name" value="NUDIX_hydrolase-like_dom_sf"/>
</dbReference>
<dbReference type="Gene3D" id="3.90.79.20">
    <property type="match status" value="1"/>
</dbReference>
<dbReference type="InterPro" id="IPR022925">
    <property type="entry name" value="RNA_Hydrolase_NudC"/>
</dbReference>
<feature type="domain" description="Nudix hydrolase" evidence="9">
    <location>
        <begin position="138"/>
        <end position="261"/>
    </location>
</feature>
<comment type="catalytic activity">
    <reaction evidence="8">
        <text>NAD(+) + H2O = beta-nicotinamide D-ribonucleotide + AMP + 2 H(+)</text>
        <dbReference type="Rhea" id="RHEA:11800"/>
        <dbReference type="ChEBI" id="CHEBI:14649"/>
        <dbReference type="ChEBI" id="CHEBI:15377"/>
        <dbReference type="ChEBI" id="CHEBI:15378"/>
        <dbReference type="ChEBI" id="CHEBI:57540"/>
        <dbReference type="ChEBI" id="CHEBI:456215"/>
        <dbReference type="EC" id="3.6.1.22"/>
    </reaction>
</comment>
<accession>A0A3N1P4L9</accession>
<comment type="cofactor">
    <cofactor evidence="8">
        <name>Zn(2+)</name>
        <dbReference type="ChEBI" id="CHEBI:29105"/>
    </cofactor>
    <text evidence="8">Binds 1 zinc ion per subunit.</text>
</comment>
<sequence>MSELYVSFPSYTDEALWLLVRGDQVWLDEGQLPTGNKAVLPSFDTEAPAINVGLWQGRTVLMVEWPDRNAEPERGAFSGLRPFMEQGQSQLFQLAGRGVQLANFFRTHRFCGQCGARMRVVQEELATHCDHCQHRCYPRISPSMIVAIKHGRQLLLGQSVRFKNGMYSTLAGFTEPGESMEDTVRREVMEEVGVTVKNIRYVCSQNWPFPHSMMVGFIADYDSGDIRVDPAELQDAAFFDIDALPPLPVEGTIARYLIEQALAEIRSSL</sequence>
<dbReference type="EC" id="3.6.1.-" evidence="8"/>
<feature type="binding site" evidence="8">
    <location>
        <position position="232"/>
    </location>
    <ligand>
        <name>a divalent metal cation</name>
        <dbReference type="ChEBI" id="CHEBI:60240"/>
        <label>3</label>
    </ligand>
</feature>
<dbReference type="Pfam" id="PF09297">
    <property type="entry name" value="Zn_ribbon_NUD"/>
    <property type="match status" value="1"/>
</dbReference>